<dbReference type="AlphaFoldDB" id="A0AAV1WTR2"/>
<organism evidence="5 6">
    <name type="scientific">Lupinus luteus</name>
    <name type="common">European yellow lupine</name>
    <dbReference type="NCBI Taxonomy" id="3873"/>
    <lineage>
        <taxon>Eukaryota</taxon>
        <taxon>Viridiplantae</taxon>
        <taxon>Streptophyta</taxon>
        <taxon>Embryophyta</taxon>
        <taxon>Tracheophyta</taxon>
        <taxon>Spermatophyta</taxon>
        <taxon>Magnoliopsida</taxon>
        <taxon>eudicotyledons</taxon>
        <taxon>Gunneridae</taxon>
        <taxon>Pentapetalae</taxon>
        <taxon>rosids</taxon>
        <taxon>fabids</taxon>
        <taxon>Fabales</taxon>
        <taxon>Fabaceae</taxon>
        <taxon>Papilionoideae</taxon>
        <taxon>50 kb inversion clade</taxon>
        <taxon>genistoids sensu lato</taxon>
        <taxon>core genistoids</taxon>
        <taxon>Genisteae</taxon>
        <taxon>Lupinus</taxon>
    </lineage>
</organism>
<dbReference type="PANTHER" id="PTHR31948">
    <property type="entry name" value="ZINC-FINGER HOMEODOMAIN PROTEIN 2"/>
    <property type="match status" value="1"/>
</dbReference>
<dbReference type="GO" id="GO:0008270">
    <property type="term" value="F:zinc ion binding"/>
    <property type="evidence" value="ECO:0007669"/>
    <property type="project" value="UniProtKB-KW"/>
</dbReference>
<evidence type="ECO:0000259" key="4">
    <source>
        <dbReference type="PROSITE" id="PS51523"/>
    </source>
</evidence>
<name>A0AAV1WTR2_LUPLU</name>
<dbReference type="GO" id="GO:0050793">
    <property type="term" value="P:regulation of developmental process"/>
    <property type="evidence" value="ECO:0007669"/>
    <property type="project" value="TreeGrafter"/>
</dbReference>
<dbReference type="PROSITE" id="PS51523">
    <property type="entry name" value="ZF_HD_DIMER"/>
    <property type="match status" value="1"/>
</dbReference>
<evidence type="ECO:0000256" key="3">
    <source>
        <dbReference type="ARBA" id="ARBA00022833"/>
    </source>
</evidence>
<evidence type="ECO:0000313" key="5">
    <source>
        <dbReference type="EMBL" id="CAL0312404.1"/>
    </source>
</evidence>
<feature type="domain" description="ZF-HD dimerization-type" evidence="4">
    <location>
        <begin position="21"/>
        <end position="74"/>
    </location>
</feature>
<gene>
    <name evidence="5" type="ORF">LLUT_LOCUS13464</name>
</gene>
<dbReference type="Proteomes" id="UP001497480">
    <property type="component" value="Unassembled WGS sequence"/>
</dbReference>
<evidence type="ECO:0000256" key="1">
    <source>
        <dbReference type="ARBA" id="ARBA00022723"/>
    </source>
</evidence>
<reference evidence="5 6" key="1">
    <citation type="submission" date="2024-03" db="EMBL/GenBank/DDBJ databases">
        <authorList>
            <person name="Martinez-Hernandez J."/>
        </authorList>
    </citation>
    <scope>NUCLEOTIDE SEQUENCE [LARGE SCALE GENOMIC DNA]</scope>
</reference>
<evidence type="ECO:0000256" key="2">
    <source>
        <dbReference type="ARBA" id="ARBA00022771"/>
    </source>
</evidence>
<keyword evidence="6" id="KW-1185">Reference proteome</keyword>
<protein>
    <recommendedName>
        <fullName evidence="4">ZF-HD dimerization-type domain-containing protein</fullName>
    </recommendedName>
</protein>
<comment type="caution">
    <text evidence="5">The sequence shown here is derived from an EMBL/GenBank/DDBJ whole genome shotgun (WGS) entry which is preliminary data.</text>
</comment>
<keyword evidence="3" id="KW-0862">Zinc</keyword>
<proteinExistence type="predicted"/>
<dbReference type="GO" id="GO:0005634">
    <property type="term" value="C:nucleus"/>
    <property type="evidence" value="ECO:0007669"/>
    <property type="project" value="TreeGrafter"/>
</dbReference>
<sequence>MAQVVFNFQGETNHYELILAYKDCKHNHAVPFGFVLLDGCPEFISGGRRHEDDEIGDALICATCNCHRNFHRREVTFVPIRQPREPDNNVIYVTLDPSLRPHEQQH</sequence>
<dbReference type="GO" id="GO:0000976">
    <property type="term" value="F:transcription cis-regulatory region binding"/>
    <property type="evidence" value="ECO:0007669"/>
    <property type="project" value="TreeGrafter"/>
</dbReference>
<dbReference type="Pfam" id="PF04770">
    <property type="entry name" value="ZF-HD_dimer"/>
    <property type="match status" value="1"/>
</dbReference>
<dbReference type="InterPro" id="IPR006456">
    <property type="entry name" value="ZF_HD_homeobox_Cys/His_dimer"/>
</dbReference>
<keyword evidence="2" id="KW-0863">Zinc-finger</keyword>
<dbReference type="PANTHER" id="PTHR31948:SF156">
    <property type="entry name" value="ZF-HD DIMERIZATION-TYPE DOMAIN-CONTAINING PROTEIN"/>
    <property type="match status" value="1"/>
</dbReference>
<evidence type="ECO:0000313" key="6">
    <source>
        <dbReference type="Proteomes" id="UP001497480"/>
    </source>
</evidence>
<accession>A0AAV1WTR2</accession>
<dbReference type="NCBIfam" id="TIGR01566">
    <property type="entry name" value="ZF_HD_prot_N"/>
    <property type="match status" value="1"/>
</dbReference>
<dbReference type="EMBL" id="CAXHTB010000009">
    <property type="protein sequence ID" value="CAL0312404.1"/>
    <property type="molecule type" value="Genomic_DNA"/>
</dbReference>
<keyword evidence="1" id="KW-0479">Metal-binding</keyword>
<dbReference type="GO" id="GO:0003700">
    <property type="term" value="F:DNA-binding transcription factor activity"/>
    <property type="evidence" value="ECO:0007669"/>
    <property type="project" value="TreeGrafter"/>
</dbReference>